<gene>
    <name evidence="2" type="ORF">B456_010G004100</name>
</gene>
<organism evidence="2 3">
    <name type="scientific">Gossypium raimondii</name>
    <name type="common">Peruvian cotton</name>
    <name type="synonym">Gossypium klotzschianum subsp. raimondii</name>
    <dbReference type="NCBI Taxonomy" id="29730"/>
    <lineage>
        <taxon>Eukaryota</taxon>
        <taxon>Viridiplantae</taxon>
        <taxon>Streptophyta</taxon>
        <taxon>Embryophyta</taxon>
        <taxon>Tracheophyta</taxon>
        <taxon>Spermatophyta</taxon>
        <taxon>Magnoliopsida</taxon>
        <taxon>eudicotyledons</taxon>
        <taxon>Gunneridae</taxon>
        <taxon>Pentapetalae</taxon>
        <taxon>rosids</taxon>
        <taxon>malvids</taxon>
        <taxon>Malvales</taxon>
        <taxon>Malvaceae</taxon>
        <taxon>Malvoideae</taxon>
        <taxon>Gossypium</taxon>
    </lineage>
</organism>
<evidence type="ECO:0000313" key="2">
    <source>
        <dbReference type="EMBL" id="KJB63519.1"/>
    </source>
</evidence>
<name>A0A0D2U3N8_GOSRA</name>
<feature type="region of interest" description="Disordered" evidence="1">
    <location>
        <begin position="43"/>
        <end position="62"/>
    </location>
</feature>
<sequence length="265" mass="29963">MKQSFDSVFAMEDIEVANIMLELPRLMLRPPRFSCTWGCRRKRSVCTSSPPPSKQPLPSSTVVGPVEKVLSSSPDTPLSFCPSEADEKPLPLPLPPKKKVSSVNSLKRKKEQFLEMVEDFTHRNELLKKDIEIKRQLLDRQIAENLELKSKKLKLNQSLLTPETHKSLNLGIQSTQMTVGQHHQQQGIPSRVHHQPLMMDQMVQMISLLPSSNSIPDLNVSAEEAFIDLDIVNKSRAAAEARFKRKQICRAKNFKSLYKAGCPLT</sequence>
<keyword evidence="3" id="KW-1185">Reference proteome</keyword>
<dbReference type="KEGG" id="gra:105773064"/>
<dbReference type="PANTHER" id="PTHR37614:SF2">
    <property type="entry name" value="OS02G0121400 PROTEIN"/>
    <property type="match status" value="1"/>
</dbReference>
<proteinExistence type="predicted"/>
<dbReference type="PANTHER" id="PTHR37614">
    <property type="entry name" value="OS02G0121400 PROTEIN"/>
    <property type="match status" value="1"/>
</dbReference>
<dbReference type="eggNOG" id="ENOG502S5B6">
    <property type="taxonomic scope" value="Eukaryota"/>
</dbReference>
<feature type="region of interest" description="Disordered" evidence="1">
    <location>
        <begin position="67"/>
        <end position="103"/>
    </location>
</feature>
<dbReference type="Gramene" id="KJB63519">
    <property type="protein sequence ID" value="KJB63519"/>
    <property type="gene ID" value="B456_010G004100"/>
</dbReference>
<dbReference type="OMA" id="FCSNEAD"/>
<reference evidence="2 3" key="1">
    <citation type="journal article" date="2012" name="Nature">
        <title>Repeated polyploidization of Gossypium genomes and the evolution of spinnable cotton fibres.</title>
        <authorList>
            <person name="Paterson A.H."/>
            <person name="Wendel J.F."/>
            <person name="Gundlach H."/>
            <person name="Guo H."/>
            <person name="Jenkins J."/>
            <person name="Jin D."/>
            <person name="Llewellyn D."/>
            <person name="Showmaker K.C."/>
            <person name="Shu S."/>
            <person name="Udall J."/>
            <person name="Yoo M.J."/>
            <person name="Byers R."/>
            <person name="Chen W."/>
            <person name="Doron-Faigenboim A."/>
            <person name="Duke M.V."/>
            <person name="Gong L."/>
            <person name="Grimwood J."/>
            <person name="Grover C."/>
            <person name="Grupp K."/>
            <person name="Hu G."/>
            <person name="Lee T.H."/>
            <person name="Li J."/>
            <person name="Lin L."/>
            <person name="Liu T."/>
            <person name="Marler B.S."/>
            <person name="Page J.T."/>
            <person name="Roberts A.W."/>
            <person name="Romanel E."/>
            <person name="Sanders W.S."/>
            <person name="Szadkowski E."/>
            <person name="Tan X."/>
            <person name="Tang H."/>
            <person name="Xu C."/>
            <person name="Wang J."/>
            <person name="Wang Z."/>
            <person name="Zhang D."/>
            <person name="Zhang L."/>
            <person name="Ashrafi H."/>
            <person name="Bedon F."/>
            <person name="Bowers J.E."/>
            <person name="Brubaker C.L."/>
            <person name="Chee P.W."/>
            <person name="Das S."/>
            <person name="Gingle A.R."/>
            <person name="Haigler C.H."/>
            <person name="Harker D."/>
            <person name="Hoffmann L.V."/>
            <person name="Hovav R."/>
            <person name="Jones D.C."/>
            <person name="Lemke C."/>
            <person name="Mansoor S."/>
            <person name="ur Rahman M."/>
            <person name="Rainville L.N."/>
            <person name="Rambani A."/>
            <person name="Reddy U.K."/>
            <person name="Rong J.K."/>
            <person name="Saranga Y."/>
            <person name="Scheffler B.E."/>
            <person name="Scheffler J.A."/>
            <person name="Stelly D.M."/>
            <person name="Triplett B.A."/>
            <person name="Van Deynze A."/>
            <person name="Vaslin M.F."/>
            <person name="Waghmare V.N."/>
            <person name="Walford S.A."/>
            <person name="Wright R.J."/>
            <person name="Zaki E.A."/>
            <person name="Zhang T."/>
            <person name="Dennis E.S."/>
            <person name="Mayer K.F."/>
            <person name="Peterson D.G."/>
            <person name="Rokhsar D.S."/>
            <person name="Wang X."/>
            <person name="Schmutz J."/>
        </authorList>
    </citation>
    <scope>NUCLEOTIDE SEQUENCE [LARGE SCALE GENOMIC DNA]</scope>
</reference>
<dbReference type="AlphaFoldDB" id="A0A0D2U3N8"/>
<protein>
    <submittedName>
        <fullName evidence="2">Uncharacterized protein</fullName>
    </submittedName>
</protein>
<accession>A0A0D2U3N8</accession>
<dbReference type="OrthoDB" id="1721092at2759"/>
<evidence type="ECO:0000313" key="3">
    <source>
        <dbReference type="Proteomes" id="UP000032304"/>
    </source>
</evidence>
<dbReference type="EMBL" id="CM001749">
    <property type="protein sequence ID" value="KJB63519.1"/>
    <property type="molecule type" value="Genomic_DNA"/>
</dbReference>
<evidence type="ECO:0000256" key="1">
    <source>
        <dbReference type="SAM" id="MobiDB-lite"/>
    </source>
</evidence>
<dbReference type="Proteomes" id="UP000032304">
    <property type="component" value="Chromosome 10"/>
</dbReference>